<dbReference type="Proteomes" id="UP001300692">
    <property type="component" value="Unassembled WGS sequence"/>
</dbReference>
<dbReference type="PROSITE" id="PS51257">
    <property type="entry name" value="PROKAR_LIPOPROTEIN"/>
    <property type="match status" value="1"/>
</dbReference>
<name>A0ABT3CXY4_9BACT</name>
<reference evidence="1 2" key="1">
    <citation type="submission" date="2022-10" db="EMBL/GenBank/DDBJ databases">
        <title>Comparative genomics and taxonomic characterization of three novel marine species of genus Reichenbachiella exhibiting antioxidant and polysaccharide degradation activities.</title>
        <authorList>
            <person name="Muhammad N."/>
            <person name="Lee Y.-J."/>
            <person name="Ko J."/>
            <person name="Kim S.-G."/>
        </authorList>
    </citation>
    <scope>NUCLEOTIDE SEQUENCE [LARGE SCALE GENOMIC DNA]</scope>
    <source>
        <strain evidence="1 2">ABR2-5</strain>
    </source>
</reference>
<dbReference type="InterPro" id="IPR025345">
    <property type="entry name" value="DUF4249"/>
</dbReference>
<accession>A0ABT3CXY4</accession>
<proteinExistence type="predicted"/>
<comment type="caution">
    <text evidence="1">The sequence shown here is derived from an EMBL/GenBank/DDBJ whole genome shotgun (WGS) entry which is preliminary data.</text>
</comment>
<organism evidence="1 2">
    <name type="scientific">Reichenbachiella ulvae</name>
    <dbReference type="NCBI Taxonomy" id="2980104"/>
    <lineage>
        <taxon>Bacteria</taxon>
        <taxon>Pseudomonadati</taxon>
        <taxon>Bacteroidota</taxon>
        <taxon>Cytophagia</taxon>
        <taxon>Cytophagales</taxon>
        <taxon>Reichenbachiellaceae</taxon>
        <taxon>Reichenbachiella</taxon>
    </lineage>
</organism>
<dbReference type="Pfam" id="PF14054">
    <property type="entry name" value="DUF4249"/>
    <property type="match status" value="1"/>
</dbReference>
<dbReference type="EMBL" id="JAOYOD010000001">
    <property type="protein sequence ID" value="MCV9388441.1"/>
    <property type="molecule type" value="Genomic_DNA"/>
</dbReference>
<evidence type="ECO:0000313" key="1">
    <source>
        <dbReference type="EMBL" id="MCV9388441.1"/>
    </source>
</evidence>
<sequence length="307" mass="33750">MSVYIKYSLIILSAFLFSCDDLISVDVEEKDPLVVIDAFIDNTSNEQKITVARSQPYFDETRIIGIEDATVEVLYGSPANTVVFNHAGEGVYTIPAGFGSVGDSFELRVTVDGETYHSFSSMNPVPPVDSVTFRYDEFDLFGENEIFYVGAFWAKDLEGEGNTYWIKSYKNGEFQNKLDMINLAYDAGFSAGSEVDGLNFIVPIRENVNDYDGEDDEFVSPFEDGDSLYVEIHAINPEVFDFLTLAVSNTNLPSGFGALFASPLSNTYGNISPVDPNSEEVVLGCFSVSAVSAGGKRLNVDEVPKEE</sequence>
<evidence type="ECO:0000313" key="2">
    <source>
        <dbReference type="Proteomes" id="UP001300692"/>
    </source>
</evidence>
<gene>
    <name evidence="1" type="ORF">N7U62_17285</name>
</gene>
<keyword evidence="2" id="KW-1185">Reference proteome</keyword>
<protein>
    <submittedName>
        <fullName evidence="1">DUF4249 domain-containing protein</fullName>
    </submittedName>
</protein>
<dbReference type="RefSeq" id="WP_264139307.1">
    <property type="nucleotide sequence ID" value="NZ_JAOYOD010000001.1"/>
</dbReference>